<feature type="transmembrane region" description="Helical" evidence="5">
    <location>
        <begin position="110"/>
        <end position="127"/>
    </location>
</feature>
<evidence type="ECO:0000256" key="1">
    <source>
        <dbReference type="ARBA" id="ARBA00004141"/>
    </source>
</evidence>
<sequence>MTPLDPPATPDQSRREALEQRVEELEQRVEAAFDHVKPKLRGWLHAGMVPVALIAGIVLVVLATTTTGKVSAAIFGGTAVLLFGTSAVYHRGTWSPRMGAFLRRFDHSNIFLIIAGTYTPFALLLPPDQARHMLTIVWAGAIIGVLFRVFWSHAPRWLYVPAYVMLGWVAVFYFGPLLEHAGAAVMTWIVIGGALYSAGAIVYGTKKPDISPRWFGFHEVFHTLTILAFGSHFVAASLALSAPA</sequence>
<dbReference type="PANTHER" id="PTHR20855">
    <property type="entry name" value="ADIPOR/PROGESTIN RECEPTOR-RELATED"/>
    <property type="match status" value="1"/>
</dbReference>
<feature type="transmembrane region" description="Helical" evidence="5">
    <location>
        <begin position="224"/>
        <end position="242"/>
    </location>
</feature>
<keyword evidence="2 5" id="KW-0812">Transmembrane</keyword>
<feature type="transmembrane region" description="Helical" evidence="5">
    <location>
        <begin position="70"/>
        <end position="89"/>
    </location>
</feature>
<evidence type="ECO:0000313" key="7">
    <source>
        <dbReference type="Proteomes" id="UP001500390"/>
    </source>
</evidence>
<feature type="transmembrane region" description="Helical" evidence="5">
    <location>
        <begin position="158"/>
        <end position="175"/>
    </location>
</feature>
<evidence type="ECO:0000256" key="3">
    <source>
        <dbReference type="ARBA" id="ARBA00022989"/>
    </source>
</evidence>
<feature type="transmembrane region" description="Helical" evidence="5">
    <location>
        <begin position="181"/>
        <end position="203"/>
    </location>
</feature>
<dbReference type="EMBL" id="BAABFX010000020">
    <property type="protein sequence ID" value="GAA4392901.1"/>
    <property type="molecule type" value="Genomic_DNA"/>
</dbReference>
<comment type="caution">
    <text evidence="6">The sequence shown here is derived from an EMBL/GenBank/DDBJ whole genome shotgun (WGS) entry which is preliminary data.</text>
</comment>
<reference evidence="7" key="1">
    <citation type="journal article" date="2019" name="Int. J. Syst. Evol. Microbiol.">
        <title>The Global Catalogue of Microorganisms (GCM) 10K type strain sequencing project: providing services to taxonomists for standard genome sequencing and annotation.</title>
        <authorList>
            <consortium name="The Broad Institute Genomics Platform"/>
            <consortium name="The Broad Institute Genome Sequencing Center for Infectious Disease"/>
            <person name="Wu L."/>
            <person name="Ma J."/>
        </authorList>
    </citation>
    <scope>NUCLEOTIDE SEQUENCE [LARGE SCALE GENOMIC DNA]</scope>
    <source>
        <strain evidence="7">JCM 17738</strain>
    </source>
</reference>
<comment type="subcellular location">
    <subcellularLocation>
        <location evidence="1">Membrane</location>
        <topology evidence="1">Multi-pass membrane protein</topology>
    </subcellularLocation>
</comment>
<keyword evidence="7" id="KW-1185">Reference proteome</keyword>
<evidence type="ECO:0000256" key="2">
    <source>
        <dbReference type="ARBA" id="ARBA00022692"/>
    </source>
</evidence>
<feature type="transmembrane region" description="Helical" evidence="5">
    <location>
        <begin position="43"/>
        <end position="64"/>
    </location>
</feature>
<dbReference type="InterPro" id="IPR004254">
    <property type="entry name" value="AdipoR/HlyIII-related"/>
</dbReference>
<dbReference type="PANTHER" id="PTHR20855:SF3">
    <property type="entry name" value="LD03007P"/>
    <property type="match status" value="1"/>
</dbReference>
<dbReference type="Pfam" id="PF03006">
    <property type="entry name" value="HlyIII"/>
    <property type="match status" value="1"/>
</dbReference>
<name>A0ABP8JLP5_9MICO</name>
<proteinExistence type="predicted"/>
<organism evidence="6 7">
    <name type="scientific">Ornithinibacter aureus</name>
    <dbReference type="NCBI Taxonomy" id="622664"/>
    <lineage>
        <taxon>Bacteria</taxon>
        <taxon>Bacillati</taxon>
        <taxon>Actinomycetota</taxon>
        <taxon>Actinomycetes</taxon>
        <taxon>Micrococcales</taxon>
        <taxon>Intrasporangiaceae</taxon>
        <taxon>Ornithinibacter</taxon>
    </lineage>
</organism>
<dbReference type="RefSeq" id="WP_159903379.1">
    <property type="nucleotide sequence ID" value="NZ_BAABFX010000020.1"/>
</dbReference>
<keyword evidence="4 5" id="KW-0472">Membrane</keyword>
<feature type="transmembrane region" description="Helical" evidence="5">
    <location>
        <begin position="133"/>
        <end position="151"/>
    </location>
</feature>
<protein>
    <submittedName>
        <fullName evidence="6">Hemolysin III family protein</fullName>
    </submittedName>
</protein>
<evidence type="ECO:0000256" key="4">
    <source>
        <dbReference type="ARBA" id="ARBA00023136"/>
    </source>
</evidence>
<keyword evidence="3 5" id="KW-1133">Transmembrane helix</keyword>
<gene>
    <name evidence="6" type="ORF">GCM10023153_12470</name>
</gene>
<dbReference type="Proteomes" id="UP001500390">
    <property type="component" value="Unassembled WGS sequence"/>
</dbReference>
<evidence type="ECO:0000256" key="5">
    <source>
        <dbReference type="SAM" id="Phobius"/>
    </source>
</evidence>
<evidence type="ECO:0000313" key="6">
    <source>
        <dbReference type="EMBL" id="GAA4392901.1"/>
    </source>
</evidence>
<accession>A0ABP8JLP5</accession>